<evidence type="ECO:0000259" key="2">
    <source>
        <dbReference type="Pfam" id="PF13472"/>
    </source>
</evidence>
<comment type="caution">
    <text evidence="3">The sequence shown here is derived from an EMBL/GenBank/DDBJ whole genome shotgun (WGS) entry which is preliminary data.</text>
</comment>
<dbReference type="Pfam" id="PF13472">
    <property type="entry name" value="Lipase_GDSL_2"/>
    <property type="match status" value="1"/>
</dbReference>
<evidence type="ECO:0000256" key="1">
    <source>
        <dbReference type="SAM" id="MobiDB-lite"/>
    </source>
</evidence>
<dbReference type="GO" id="GO:0016788">
    <property type="term" value="F:hydrolase activity, acting on ester bonds"/>
    <property type="evidence" value="ECO:0007669"/>
    <property type="project" value="InterPro"/>
</dbReference>
<reference evidence="3 4" key="1">
    <citation type="submission" date="2015-07" db="EMBL/GenBank/DDBJ databases">
        <title>The genome of the fungus Escovopsis weberi, a specialized disease agent of ant agriculture.</title>
        <authorList>
            <person name="de Man T.J."/>
            <person name="Stajich J.E."/>
            <person name="Kubicek C.P."/>
            <person name="Chenthamara K."/>
            <person name="Atanasova L."/>
            <person name="Druzhinina I.S."/>
            <person name="Birnbaum S."/>
            <person name="Barribeau S.M."/>
            <person name="Teiling C."/>
            <person name="Suen G."/>
            <person name="Currie C."/>
            <person name="Gerardo N.M."/>
        </authorList>
    </citation>
    <scope>NUCLEOTIDE SEQUENCE [LARGE SCALE GENOMIC DNA]</scope>
</reference>
<gene>
    <name evidence="3" type="ORF">ESCO_002480</name>
</gene>
<organism evidence="3 4">
    <name type="scientific">Escovopsis weberi</name>
    <dbReference type="NCBI Taxonomy" id="150374"/>
    <lineage>
        <taxon>Eukaryota</taxon>
        <taxon>Fungi</taxon>
        <taxon>Dikarya</taxon>
        <taxon>Ascomycota</taxon>
        <taxon>Pezizomycotina</taxon>
        <taxon>Sordariomycetes</taxon>
        <taxon>Hypocreomycetidae</taxon>
        <taxon>Hypocreales</taxon>
        <taxon>Hypocreaceae</taxon>
        <taxon>Escovopsis</taxon>
    </lineage>
</organism>
<feature type="domain" description="SGNH hydrolase-type esterase" evidence="2">
    <location>
        <begin position="10"/>
        <end position="134"/>
    </location>
</feature>
<dbReference type="STRING" id="150374.A0A0M8MT05"/>
<name>A0A0M8MT05_ESCWE</name>
<dbReference type="Proteomes" id="UP000053831">
    <property type="component" value="Unassembled WGS sequence"/>
</dbReference>
<dbReference type="SUPFAM" id="SSF52266">
    <property type="entry name" value="SGNH hydrolase"/>
    <property type="match status" value="1"/>
</dbReference>
<dbReference type="AlphaFoldDB" id="A0A0M8MT05"/>
<dbReference type="Gene3D" id="3.40.50.1110">
    <property type="entry name" value="SGNH hydrolase"/>
    <property type="match status" value="1"/>
</dbReference>
<feature type="region of interest" description="Disordered" evidence="1">
    <location>
        <begin position="180"/>
        <end position="203"/>
    </location>
</feature>
<keyword evidence="4" id="KW-1185">Reference proteome</keyword>
<dbReference type="InterPro" id="IPR013830">
    <property type="entry name" value="SGNH_hydro"/>
</dbReference>
<proteinExistence type="predicted"/>
<evidence type="ECO:0000313" key="4">
    <source>
        <dbReference type="Proteomes" id="UP000053831"/>
    </source>
</evidence>
<protein>
    <submittedName>
        <fullName evidence="3">GDSL esterase/lipase</fullName>
    </submittedName>
</protein>
<dbReference type="PANTHER" id="PTHR14209:SF19">
    <property type="entry name" value="ISOAMYL ACETATE-HYDROLYZING ESTERASE 1 HOMOLOG"/>
    <property type="match status" value="1"/>
</dbReference>
<dbReference type="EMBL" id="LGSR01000022">
    <property type="protein sequence ID" value="KOS17848.1"/>
    <property type="molecule type" value="Genomic_DNA"/>
</dbReference>
<evidence type="ECO:0000313" key="3">
    <source>
        <dbReference type="EMBL" id="KOS17848.1"/>
    </source>
</evidence>
<dbReference type="OrthoDB" id="671439at2759"/>
<dbReference type="PANTHER" id="PTHR14209">
    <property type="entry name" value="ISOAMYL ACETATE-HYDROLYZING ESTERASE 1"/>
    <property type="match status" value="1"/>
</dbReference>
<accession>A0A0M8MT05</accession>
<sequence>MALFSKPGPQTPKIDYLLILLGANDAVVPLKTVHQFVPIEQYKKNLGAIINHPHIAVHKPTILLVTPPPVDEVKLTRIDTAEGHASATRTADRTAKYAETAREVAQENPQVVLVDLWQAVMAKAIEMTPGGHPSDGPLLGSLESGKQGGLDVLLPDGLHMGSIAYKVFWDQVVPHFGGERDPEDKSGYHLPEWRSLGPVNRSS</sequence>
<dbReference type="InterPro" id="IPR045136">
    <property type="entry name" value="Iah1-like"/>
</dbReference>
<dbReference type="InterPro" id="IPR036514">
    <property type="entry name" value="SGNH_hydro_sf"/>
</dbReference>